<keyword evidence="1" id="KW-0732">Signal</keyword>
<protein>
    <recommendedName>
        <fullName evidence="2">CYTH domain-containing protein</fullName>
    </recommendedName>
</protein>
<dbReference type="EMBL" id="BTRK01000002">
    <property type="protein sequence ID" value="GMR36810.1"/>
    <property type="molecule type" value="Genomic_DNA"/>
</dbReference>
<organism evidence="3 4">
    <name type="scientific">Pristionchus mayeri</name>
    <dbReference type="NCBI Taxonomy" id="1317129"/>
    <lineage>
        <taxon>Eukaryota</taxon>
        <taxon>Metazoa</taxon>
        <taxon>Ecdysozoa</taxon>
        <taxon>Nematoda</taxon>
        <taxon>Chromadorea</taxon>
        <taxon>Rhabditida</taxon>
        <taxon>Rhabditina</taxon>
        <taxon>Diplogasteromorpha</taxon>
        <taxon>Diplogasteroidea</taxon>
        <taxon>Neodiplogasteridae</taxon>
        <taxon>Pristionchus</taxon>
    </lineage>
</organism>
<feature type="non-terminal residue" evidence="3">
    <location>
        <position position="1"/>
    </location>
</feature>
<dbReference type="InterPro" id="IPR023577">
    <property type="entry name" value="CYTH_domain"/>
</dbReference>
<dbReference type="GO" id="GO:0016462">
    <property type="term" value="F:pyrophosphatase activity"/>
    <property type="evidence" value="ECO:0007669"/>
    <property type="project" value="UniProtKB-ARBA"/>
</dbReference>
<comment type="caution">
    <text evidence="3">The sequence shown here is derived from an EMBL/GenBank/DDBJ whole genome shotgun (WGS) entry which is preliminary data.</text>
</comment>
<evidence type="ECO:0000259" key="2">
    <source>
        <dbReference type="PROSITE" id="PS51707"/>
    </source>
</evidence>
<dbReference type="PROSITE" id="PS51707">
    <property type="entry name" value="CYTH"/>
    <property type="match status" value="1"/>
</dbReference>
<dbReference type="PANTHER" id="PTHR21028:SF2">
    <property type="entry name" value="CYTH DOMAIN-CONTAINING PROTEIN"/>
    <property type="match status" value="1"/>
</dbReference>
<evidence type="ECO:0000256" key="1">
    <source>
        <dbReference type="SAM" id="SignalP"/>
    </source>
</evidence>
<feature type="domain" description="CYTH" evidence="2">
    <location>
        <begin position="56"/>
        <end position="231"/>
    </location>
</feature>
<feature type="chain" id="PRO_5042937172" description="CYTH domain-containing protein" evidence="1">
    <location>
        <begin position="19"/>
        <end position="239"/>
    </location>
</feature>
<dbReference type="Pfam" id="PF01928">
    <property type="entry name" value="CYTH"/>
    <property type="match status" value="1"/>
</dbReference>
<gene>
    <name evidence="3" type="ORF">PMAYCL1PPCAC_07005</name>
</gene>
<accession>A0AAN4ZGY4</accession>
<dbReference type="CDD" id="cd07890">
    <property type="entry name" value="CYTH-like_AC_IV-like"/>
    <property type="match status" value="1"/>
</dbReference>
<name>A0AAN4ZGY4_9BILA</name>
<dbReference type="Proteomes" id="UP001328107">
    <property type="component" value="Unassembled WGS sequence"/>
</dbReference>
<keyword evidence="4" id="KW-1185">Reference proteome</keyword>
<dbReference type="InterPro" id="IPR008173">
    <property type="entry name" value="Adenylyl_cyclase_CyaB"/>
</dbReference>
<proteinExistence type="predicted"/>
<dbReference type="Gene3D" id="2.40.320.10">
    <property type="entry name" value="Hypothetical Protein Pfu-838710-001"/>
    <property type="match status" value="1"/>
</dbReference>
<dbReference type="PANTHER" id="PTHR21028">
    <property type="entry name" value="SI:CH211-156B7.4"/>
    <property type="match status" value="1"/>
</dbReference>
<dbReference type="InterPro" id="IPR033469">
    <property type="entry name" value="CYTH-like_dom_sf"/>
</dbReference>
<reference evidence="4" key="1">
    <citation type="submission" date="2022-10" db="EMBL/GenBank/DDBJ databases">
        <title>Genome assembly of Pristionchus species.</title>
        <authorList>
            <person name="Yoshida K."/>
            <person name="Sommer R.J."/>
        </authorList>
    </citation>
    <scope>NUCLEOTIDE SEQUENCE [LARGE SCALE GENOMIC DNA]</scope>
    <source>
        <strain evidence="4">RS5460</strain>
    </source>
</reference>
<dbReference type="SUPFAM" id="SSF55154">
    <property type="entry name" value="CYTH-like phosphatases"/>
    <property type="match status" value="1"/>
</dbReference>
<evidence type="ECO:0000313" key="4">
    <source>
        <dbReference type="Proteomes" id="UP001328107"/>
    </source>
</evidence>
<feature type="signal peptide" evidence="1">
    <location>
        <begin position="1"/>
        <end position="18"/>
    </location>
</feature>
<evidence type="ECO:0000313" key="3">
    <source>
        <dbReference type="EMBL" id="GMR36810.1"/>
    </source>
</evidence>
<dbReference type="AlphaFoldDB" id="A0AAN4ZGY4"/>
<sequence>SLLLLLPSLLHLPHLSFCFECISSASTFISRVSPPLPPPPPHLSGIFHKSSLPEMERFISLKTAVSDLEEAEGRLFELTDSLGTQFEQVDTYFNSNYGTLKMRNMPPSPEGQLISTSLISSEGGQRLIQNMTTVIDDVESLRETLGVSLGERGTVSKSRRVFLLPDARIYLDDVKGIGRYLEILVAILPLSPGKNESGEDLARRRTYEIAAALNISKDSSVAKSYIELLCPLDRQAQRS</sequence>